<dbReference type="InterPro" id="IPR003822">
    <property type="entry name" value="PAH"/>
</dbReference>
<dbReference type="InterPro" id="IPR036600">
    <property type="entry name" value="PAH_sf"/>
</dbReference>
<organism evidence="4 5">
    <name type="scientific">Thelephora terrestris</name>
    <dbReference type="NCBI Taxonomy" id="56493"/>
    <lineage>
        <taxon>Eukaryota</taxon>
        <taxon>Fungi</taxon>
        <taxon>Dikarya</taxon>
        <taxon>Basidiomycota</taxon>
        <taxon>Agaricomycotina</taxon>
        <taxon>Agaricomycetes</taxon>
        <taxon>Thelephorales</taxon>
        <taxon>Thelephoraceae</taxon>
        <taxon>Thelephora</taxon>
    </lineage>
</organism>
<evidence type="ECO:0000256" key="2">
    <source>
        <dbReference type="ARBA" id="ARBA00023242"/>
    </source>
</evidence>
<dbReference type="Gene3D" id="1.20.1160.11">
    <property type="entry name" value="Paired amphipathic helix"/>
    <property type="match status" value="1"/>
</dbReference>
<evidence type="ECO:0000313" key="4">
    <source>
        <dbReference type="EMBL" id="KAF9790917.1"/>
    </source>
</evidence>
<reference evidence="4" key="2">
    <citation type="submission" date="2020-11" db="EMBL/GenBank/DDBJ databases">
        <authorList>
            <consortium name="DOE Joint Genome Institute"/>
            <person name="Kuo A."/>
            <person name="Miyauchi S."/>
            <person name="Kiss E."/>
            <person name="Drula E."/>
            <person name="Kohler A."/>
            <person name="Sanchez-Garcia M."/>
            <person name="Andreopoulos B."/>
            <person name="Barry K.W."/>
            <person name="Bonito G."/>
            <person name="Buee M."/>
            <person name="Carver A."/>
            <person name="Chen C."/>
            <person name="Cichocki N."/>
            <person name="Clum A."/>
            <person name="Culley D."/>
            <person name="Crous P.W."/>
            <person name="Fauchery L."/>
            <person name="Girlanda M."/>
            <person name="Hayes R."/>
            <person name="Keri Z."/>
            <person name="Labutti K."/>
            <person name="Lipzen A."/>
            <person name="Lombard V."/>
            <person name="Magnuson J."/>
            <person name="Maillard F."/>
            <person name="Morin E."/>
            <person name="Murat C."/>
            <person name="Nolan M."/>
            <person name="Ohm R."/>
            <person name="Pangilinan J."/>
            <person name="Pereira M."/>
            <person name="Perotto S."/>
            <person name="Peter M."/>
            <person name="Riley R."/>
            <person name="Sitrit Y."/>
            <person name="Stielow B."/>
            <person name="Szollosi G."/>
            <person name="Zifcakova L."/>
            <person name="Stursova M."/>
            <person name="Spatafora J.W."/>
            <person name="Tedersoo L."/>
            <person name="Vaario L.-M."/>
            <person name="Yamada A."/>
            <person name="Yan M."/>
            <person name="Wang P."/>
            <person name="Xu J."/>
            <person name="Bruns T."/>
            <person name="Baldrian P."/>
            <person name="Vilgalys R."/>
            <person name="Henrissat B."/>
            <person name="Grigoriev I.V."/>
            <person name="Hibbett D."/>
            <person name="Nagy L.G."/>
            <person name="Martin F.M."/>
        </authorList>
    </citation>
    <scope>NUCLEOTIDE SEQUENCE</scope>
    <source>
        <strain evidence="4">UH-Tt-Lm1</strain>
    </source>
</reference>
<evidence type="ECO:0000256" key="3">
    <source>
        <dbReference type="PROSITE-ProRule" id="PRU00810"/>
    </source>
</evidence>
<name>A0A9P6HNM1_9AGAM</name>
<dbReference type="PANTHER" id="PTHR12346">
    <property type="entry name" value="SIN3B-RELATED"/>
    <property type="match status" value="1"/>
</dbReference>
<proteinExistence type="predicted"/>
<evidence type="ECO:0000256" key="1">
    <source>
        <dbReference type="ARBA" id="ARBA00004123"/>
    </source>
</evidence>
<dbReference type="EMBL" id="WIUZ02000002">
    <property type="protein sequence ID" value="KAF9790917.1"/>
    <property type="molecule type" value="Genomic_DNA"/>
</dbReference>
<comment type="subcellular location">
    <subcellularLocation>
        <location evidence="1 3">Nucleus</location>
    </subcellularLocation>
</comment>
<dbReference type="GO" id="GO:0003714">
    <property type="term" value="F:transcription corepressor activity"/>
    <property type="evidence" value="ECO:0007669"/>
    <property type="project" value="InterPro"/>
</dbReference>
<keyword evidence="5" id="KW-1185">Reference proteome</keyword>
<accession>A0A9P6HNM1</accession>
<dbReference type="Proteomes" id="UP000736335">
    <property type="component" value="Unassembled WGS sequence"/>
</dbReference>
<comment type="caution">
    <text evidence="4">The sequence shown here is derived from an EMBL/GenBank/DDBJ whole genome shotgun (WGS) entry which is preliminary data.</text>
</comment>
<gene>
    <name evidence="4" type="ORF">BJ322DRAFT_1216489</name>
</gene>
<protein>
    <submittedName>
        <fullName evidence="4">Uncharacterized protein</fullName>
    </submittedName>
</protein>
<dbReference type="OrthoDB" id="10265969at2759"/>
<dbReference type="InterPro" id="IPR039774">
    <property type="entry name" value="Sin3-like"/>
</dbReference>
<evidence type="ECO:0000313" key="5">
    <source>
        <dbReference type="Proteomes" id="UP000736335"/>
    </source>
</evidence>
<dbReference type="PROSITE" id="PS51477">
    <property type="entry name" value="PAH"/>
    <property type="match status" value="1"/>
</dbReference>
<dbReference type="AlphaFoldDB" id="A0A9P6HNM1"/>
<dbReference type="SUPFAM" id="SSF47762">
    <property type="entry name" value="PAH2 domain"/>
    <property type="match status" value="1"/>
</dbReference>
<keyword evidence="2 3" id="KW-0539">Nucleus</keyword>
<dbReference type="GO" id="GO:0005634">
    <property type="term" value="C:nucleus"/>
    <property type="evidence" value="ECO:0007669"/>
    <property type="project" value="UniProtKB-SubCell"/>
</dbReference>
<sequence length="216" mass="23940">MVVDVKVALEFVDNVKKAYGAGSPEYLGFLDAMRHFKGGRADSRETHRTIIALFRAHPELIEGYTLFVPPGHTIHIPEDPQGNILVTIPTGTVEIARDGTVVNETHTQALESPVEEAKLPELTGQEKHLLEKLRARIPDSENREEYESFVAMFEANLRISPGERKVWSNGIVLKPVSLTPRQTQLDAGQGREVVEKLQGLLGGNDELKRALSEVSN</sequence>
<reference evidence="4" key="1">
    <citation type="journal article" date="2020" name="Nat. Commun.">
        <title>Large-scale genome sequencing of mycorrhizal fungi provides insights into the early evolution of symbiotic traits.</title>
        <authorList>
            <person name="Miyauchi S."/>
            <person name="Kiss E."/>
            <person name="Kuo A."/>
            <person name="Drula E."/>
            <person name="Kohler A."/>
            <person name="Sanchez-Garcia M."/>
            <person name="Morin E."/>
            <person name="Andreopoulos B."/>
            <person name="Barry K.W."/>
            <person name="Bonito G."/>
            <person name="Buee M."/>
            <person name="Carver A."/>
            <person name="Chen C."/>
            <person name="Cichocki N."/>
            <person name="Clum A."/>
            <person name="Culley D."/>
            <person name="Crous P.W."/>
            <person name="Fauchery L."/>
            <person name="Girlanda M."/>
            <person name="Hayes R.D."/>
            <person name="Keri Z."/>
            <person name="LaButti K."/>
            <person name="Lipzen A."/>
            <person name="Lombard V."/>
            <person name="Magnuson J."/>
            <person name="Maillard F."/>
            <person name="Murat C."/>
            <person name="Nolan M."/>
            <person name="Ohm R.A."/>
            <person name="Pangilinan J."/>
            <person name="Pereira M.F."/>
            <person name="Perotto S."/>
            <person name="Peter M."/>
            <person name="Pfister S."/>
            <person name="Riley R."/>
            <person name="Sitrit Y."/>
            <person name="Stielow J.B."/>
            <person name="Szollosi G."/>
            <person name="Zifcakova L."/>
            <person name="Stursova M."/>
            <person name="Spatafora J.W."/>
            <person name="Tedersoo L."/>
            <person name="Vaario L.M."/>
            <person name="Yamada A."/>
            <person name="Yan M."/>
            <person name="Wang P."/>
            <person name="Xu J."/>
            <person name="Bruns T."/>
            <person name="Baldrian P."/>
            <person name="Vilgalys R."/>
            <person name="Dunand C."/>
            <person name="Henrissat B."/>
            <person name="Grigoriev I.V."/>
            <person name="Hibbett D."/>
            <person name="Nagy L.G."/>
            <person name="Martin F.M."/>
        </authorList>
    </citation>
    <scope>NUCLEOTIDE SEQUENCE</scope>
    <source>
        <strain evidence="4">UH-Tt-Lm1</strain>
    </source>
</reference>